<evidence type="ECO:0000313" key="2">
    <source>
        <dbReference type="EMBL" id="MEU8136595.1"/>
    </source>
</evidence>
<feature type="compositionally biased region" description="Pro residues" evidence="1">
    <location>
        <begin position="85"/>
        <end position="106"/>
    </location>
</feature>
<name>A0ABV3DLG5_9ACTN</name>
<sequence length="120" mass="12673">MTTPTTPAQRALQRVRDRHPAGDDGNCTECGKAWPCPTLEDVDGDPPDDLVATAINRARTVITAAEAQKPATVAEFKRLLRDAIDPPPPQPPPVEPPPPSEPPPGGTGPGKEPAVPRPVR</sequence>
<comment type="caution">
    <text evidence="2">The sequence shown here is derived from an EMBL/GenBank/DDBJ whole genome shotgun (WGS) entry which is preliminary data.</text>
</comment>
<reference evidence="2 3" key="1">
    <citation type="submission" date="2024-06" db="EMBL/GenBank/DDBJ databases">
        <title>The Natural Products Discovery Center: Release of the First 8490 Sequenced Strains for Exploring Actinobacteria Biosynthetic Diversity.</title>
        <authorList>
            <person name="Kalkreuter E."/>
            <person name="Kautsar S.A."/>
            <person name="Yang D."/>
            <person name="Bader C.D."/>
            <person name="Teijaro C.N."/>
            <person name="Fluegel L."/>
            <person name="Davis C.M."/>
            <person name="Simpson J.R."/>
            <person name="Lauterbach L."/>
            <person name="Steele A.D."/>
            <person name="Gui C."/>
            <person name="Meng S."/>
            <person name="Li G."/>
            <person name="Viehrig K."/>
            <person name="Ye F."/>
            <person name="Su P."/>
            <person name="Kiefer A.F."/>
            <person name="Nichols A."/>
            <person name="Cepeda A.J."/>
            <person name="Yan W."/>
            <person name="Fan B."/>
            <person name="Jiang Y."/>
            <person name="Adhikari A."/>
            <person name="Zheng C.-J."/>
            <person name="Schuster L."/>
            <person name="Cowan T.M."/>
            <person name="Smanski M.J."/>
            <person name="Chevrette M.G."/>
            <person name="De Carvalho L.P.S."/>
            <person name="Shen B."/>
        </authorList>
    </citation>
    <scope>NUCLEOTIDE SEQUENCE [LARGE SCALE GENOMIC DNA]</scope>
    <source>
        <strain evidence="2 3">NPDC048946</strain>
    </source>
</reference>
<evidence type="ECO:0000313" key="3">
    <source>
        <dbReference type="Proteomes" id="UP001551482"/>
    </source>
</evidence>
<dbReference type="RefSeq" id="WP_358357275.1">
    <property type="nucleotide sequence ID" value="NZ_JBEZFP010000066.1"/>
</dbReference>
<feature type="region of interest" description="Disordered" evidence="1">
    <location>
        <begin position="1"/>
        <end position="24"/>
    </location>
</feature>
<gene>
    <name evidence="2" type="ORF">AB0C36_24170</name>
</gene>
<accession>A0ABV3DLG5</accession>
<dbReference type="EMBL" id="JBEZFP010000066">
    <property type="protein sequence ID" value="MEU8136595.1"/>
    <property type="molecule type" value="Genomic_DNA"/>
</dbReference>
<keyword evidence="3" id="KW-1185">Reference proteome</keyword>
<evidence type="ECO:0000256" key="1">
    <source>
        <dbReference type="SAM" id="MobiDB-lite"/>
    </source>
</evidence>
<protein>
    <submittedName>
        <fullName evidence="2">Uncharacterized protein</fullName>
    </submittedName>
</protein>
<organism evidence="2 3">
    <name type="scientific">Streptodolium elevatio</name>
    <dbReference type="NCBI Taxonomy" id="3157996"/>
    <lineage>
        <taxon>Bacteria</taxon>
        <taxon>Bacillati</taxon>
        <taxon>Actinomycetota</taxon>
        <taxon>Actinomycetes</taxon>
        <taxon>Kitasatosporales</taxon>
        <taxon>Streptomycetaceae</taxon>
        <taxon>Streptodolium</taxon>
    </lineage>
</organism>
<proteinExistence type="predicted"/>
<feature type="region of interest" description="Disordered" evidence="1">
    <location>
        <begin position="81"/>
        <end position="120"/>
    </location>
</feature>
<dbReference type="Proteomes" id="UP001551482">
    <property type="component" value="Unassembled WGS sequence"/>
</dbReference>